<dbReference type="Gene3D" id="3.40.50.1000">
    <property type="entry name" value="HAD superfamily/HAD-like"/>
    <property type="match status" value="1"/>
</dbReference>
<evidence type="ECO:0000313" key="4">
    <source>
        <dbReference type="Proteomes" id="UP000663671"/>
    </source>
</evidence>
<dbReference type="Gene3D" id="1.10.150.750">
    <property type="match status" value="1"/>
</dbReference>
<proteinExistence type="predicted"/>
<keyword evidence="1 3" id="KW-0378">Hydrolase</keyword>
<dbReference type="OrthoDB" id="444127at2759"/>
<dbReference type="AlphaFoldDB" id="A0A8A1M1J5"/>
<dbReference type="PANTHER" id="PTHR43316:SF9">
    <property type="entry name" value="ACID DEHALOGENASE, PUTATIVE (AFU_ORTHOLOGUE AFUA_6G14460)-RELATED"/>
    <property type="match status" value="1"/>
</dbReference>
<dbReference type="GO" id="GO:0016787">
    <property type="term" value="F:hydrolase activity"/>
    <property type="evidence" value="ECO:0007669"/>
    <property type="project" value="UniProtKB-KW"/>
</dbReference>
<sequence length="358" mass="39454">MYLNDRIPGDNFVCSCKLSDWSLAAISFLSKFPMVSNRPLTTFSVLSFDIYGTLIDWEKGILESLKPLAARLPDSHPLKSDHVALGCALNKYERTFQVENPTQSYDLILKVSYEALAKELQALPAATDTEDASSLLDKESSAFGASIGTWPPFPDTVEAMRKLKQRYKLVPLSNVDRASFQKTLHGPLGGVHKGLKDGEAFFDAVYTAQDVGSYKPDPRNFEYLLSHLKSDFGAAKDDVLHVAQSLFHDHEPAKKFGLQSVWISRGEGRDGMGGNVAEYLGGDNAKVAFGWRFNTLADMYIKTNGHSLRIDPFGALDCSPTYYQVSHTSNSSWNHPTEQVPASGHLDAAHPESVNMGT</sequence>
<dbReference type="SFLD" id="SFLDS00003">
    <property type="entry name" value="Haloacid_Dehalogenase"/>
    <property type="match status" value="1"/>
</dbReference>
<evidence type="ECO:0000313" key="3">
    <source>
        <dbReference type="EMBL" id="QSS58534.1"/>
    </source>
</evidence>
<protein>
    <submittedName>
        <fullName evidence="3">HAD-superfamily hydrolase</fullName>
    </submittedName>
</protein>
<dbReference type="Proteomes" id="UP000663671">
    <property type="component" value="Chromosome 2"/>
</dbReference>
<dbReference type="Pfam" id="PF00702">
    <property type="entry name" value="Hydrolase"/>
    <property type="match status" value="1"/>
</dbReference>
<accession>A0A8A1M1J5</accession>
<dbReference type="InterPro" id="IPR023214">
    <property type="entry name" value="HAD_sf"/>
</dbReference>
<dbReference type="VEuPathDB" id="FungiDB:I7I51_07961"/>
<evidence type="ECO:0000256" key="2">
    <source>
        <dbReference type="SAM" id="MobiDB-lite"/>
    </source>
</evidence>
<feature type="region of interest" description="Disordered" evidence="2">
    <location>
        <begin position="327"/>
        <end position="358"/>
    </location>
</feature>
<dbReference type="PANTHER" id="PTHR43316">
    <property type="entry name" value="HYDROLASE, HALOACID DELAHOGENASE-RELATED"/>
    <property type="match status" value="1"/>
</dbReference>
<reference evidence="3" key="1">
    <citation type="submission" date="2021-01" db="EMBL/GenBank/DDBJ databases">
        <title>Chromosome-level genome assembly of a human fungal pathogen reveals clustering of transcriptionally co-regulated genes.</title>
        <authorList>
            <person name="Voorhies M."/>
            <person name="Cohen S."/>
            <person name="Shea T.P."/>
            <person name="Petrus S."/>
            <person name="Munoz J.F."/>
            <person name="Poplawski S."/>
            <person name="Goldman W.E."/>
            <person name="Michael T."/>
            <person name="Cuomo C.A."/>
            <person name="Sil A."/>
            <person name="Beyhan S."/>
        </authorList>
    </citation>
    <scope>NUCLEOTIDE SEQUENCE</scope>
    <source>
        <strain evidence="3">WU24</strain>
    </source>
</reference>
<evidence type="ECO:0000256" key="1">
    <source>
        <dbReference type="ARBA" id="ARBA00022801"/>
    </source>
</evidence>
<name>A0A8A1M1J5_AJECA</name>
<dbReference type="SUPFAM" id="SSF56784">
    <property type="entry name" value="HAD-like"/>
    <property type="match status" value="1"/>
</dbReference>
<feature type="compositionally biased region" description="Polar residues" evidence="2">
    <location>
        <begin position="327"/>
        <end position="337"/>
    </location>
</feature>
<dbReference type="EMBL" id="CP069109">
    <property type="protein sequence ID" value="QSS58534.1"/>
    <property type="molecule type" value="Genomic_DNA"/>
</dbReference>
<dbReference type="SFLD" id="SFLDG01129">
    <property type="entry name" value="C1.5:_HAD__Beta-PGM__Phosphata"/>
    <property type="match status" value="1"/>
</dbReference>
<dbReference type="InterPro" id="IPR051540">
    <property type="entry name" value="S-2-haloacid_dehalogenase"/>
</dbReference>
<gene>
    <name evidence="3" type="ORF">I7I51_07961</name>
</gene>
<dbReference type="InterPro" id="IPR036412">
    <property type="entry name" value="HAD-like_sf"/>
</dbReference>
<organism evidence="3 4">
    <name type="scientific">Ajellomyces capsulatus</name>
    <name type="common">Darling's disease fungus</name>
    <name type="synonym">Histoplasma capsulatum</name>
    <dbReference type="NCBI Taxonomy" id="5037"/>
    <lineage>
        <taxon>Eukaryota</taxon>
        <taxon>Fungi</taxon>
        <taxon>Dikarya</taxon>
        <taxon>Ascomycota</taxon>
        <taxon>Pezizomycotina</taxon>
        <taxon>Eurotiomycetes</taxon>
        <taxon>Eurotiomycetidae</taxon>
        <taxon>Onygenales</taxon>
        <taxon>Ajellomycetaceae</taxon>
        <taxon>Histoplasma</taxon>
    </lineage>
</organism>